<keyword evidence="2" id="KW-1185">Reference proteome</keyword>
<organism evidence="1 2">
    <name type="scientific">Asterophora parasitica</name>
    <dbReference type="NCBI Taxonomy" id="117018"/>
    <lineage>
        <taxon>Eukaryota</taxon>
        <taxon>Fungi</taxon>
        <taxon>Dikarya</taxon>
        <taxon>Basidiomycota</taxon>
        <taxon>Agaricomycotina</taxon>
        <taxon>Agaricomycetes</taxon>
        <taxon>Agaricomycetidae</taxon>
        <taxon>Agaricales</taxon>
        <taxon>Tricholomatineae</taxon>
        <taxon>Lyophyllaceae</taxon>
        <taxon>Asterophora</taxon>
    </lineage>
</organism>
<dbReference type="OrthoDB" id="8062037at2759"/>
<reference evidence="1" key="1">
    <citation type="submission" date="2020-07" db="EMBL/GenBank/DDBJ databases">
        <authorList>
            <person name="Nieuwenhuis M."/>
            <person name="Van De Peppel L.J.J."/>
        </authorList>
    </citation>
    <scope>NUCLEOTIDE SEQUENCE</scope>
    <source>
        <strain evidence="1">AP01</strain>
        <tissue evidence="1">Mycelium</tissue>
    </source>
</reference>
<dbReference type="Proteomes" id="UP000775547">
    <property type="component" value="Unassembled WGS sequence"/>
</dbReference>
<reference evidence="1" key="2">
    <citation type="submission" date="2021-10" db="EMBL/GenBank/DDBJ databases">
        <title>Phylogenomics reveals ancestral predisposition of the termite-cultivated fungus Termitomyces towards a domesticated lifestyle.</title>
        <authorList>
            <person name="Auxier B."/>
            <person name="Grum-Grzhimaylo A."/>
            <person name="Cardenas M.E."/>
            <person name="Lodge J.D."/>
            <person name="Laessoe T."/>
            <person name="Pedersen O."/>
            <person name="Smith M.E."/>
            <person name="Kuyper T.W."/>
            <person name="Franco-Molano E.A."/>
            <person name="Baroni T.J."/>
            <person name="Aanen D.K."/>
        </authorList>
    </citation>
    <scope>NUCLEOTIDE SEQUENCE</scope>
    <source>
        <strain evidence="1">AP01</strain>
        <tissue evidence="1">Mycelium</tissue>
    </source>
</reference>
<evidence type="ECO:0000313" key="1">
    <source>
        <dbReference type="EMBL" id="KAG5647716.1"/>
    </source>
</evidence>
<protein>
    <submittedName>
        <fullName evidence="1">Uncharacterized protein</fullName>
    </submittedName>
</protein>
<comment type="caution">
    <text evidence="1">The sequence shown here is derived from an EMBL/GenBank/DDBJ whole genome shotgun (WGS) entry which is preliminary data.</text>
</comment>
<accession>A0A9P7KHE8</accession>
<gene>
    <name evidence="1" type="ORF">DXG03_008439</name>
</gene>
<proteinExistence type="predicted"/>
<sequence length="66" mass="7426">MRPLMTPDPVCASCRGSFVEKVSTALYAGPGSAERSHPRWRILPTIHANSRNMILGTWLEKECRLE</sequence>
<dbReference type="EMBL" id="JABCKV010000007">
    <property type="protein sequence ID" value="KAG5647716.1"/>
    <property type="molecule type" value="Genomic_DNA"/>
</dbReference>
<evidence type="ECO:0000313" key="2">
    <source>
        <dbReference type="Proteomes" id="UP000775547"/>
    </source>
</evidence>
<name>A0A9P7KHE8_9AGAR</name>
<dbReference type="AlphaFoldDB" id="A0A9P7KHE8"/>